<dbReference type="CDD" id="cd11304">
    <property type="entry name" value="Cadherin_repeat"/>
    <property type="match status" value="1"/>
</dbReference>
<gene>
    <name evidence="9" type="primary">CDH15_1</name>
    <name evidence="9" type="ORF">P7K49_037026</name>
</gene>
<organism evidence="9 10">
    <name type="scientific">Saguinus oedipus</name>
    <name type="common">Cotton-top tamarin</name>
    <name type="synonym">Oedipomidas oedipus</name>
    <dbReference type="NCBI Taxonomy" id="9490"/>
    <lineage>
        <taxon>Eukaryota</taxon>
        <taxon>Metazoa</taxon>
        <taxon>Chordata</taxon>
        <taxon>Craniata</taxon>
        <taxon>Vertebrata</taxon>
        <taxon>Euteleostomi</taxon>
        <taxon>Mammalia</taxon>
        <taxon>Eutheria</taxon>
        <taxon>Euarchontoglires</taxon>
        <taxon>Primates</taxon>
        <taxon>Haplorrhini</taxon>
        <taxon>Platyrrhini</taxon>
        <taxon>Cebidae</taxon>
        <taxon>Callitrichinae</taxon>
        <taxon>Saguinus</taxon>
    </lineage>
</organism>
<dbReference type="InterPro" id="IPR039808">
    <property type="entry name" value="Cadherin"/>
</dbReference>
<evidence type="ECO:0000313" key="9">
    <source>
        <dbReference type="EMBL" id="KAK2085726.1"/>
    </source>
</evidence>
<keyword evidence="6" id="KW-0325">Glycoprotein</keyword>
<dbReference type="PROSITE" id="PS50268">
    <property type="entry name" value="CADHERIN_2"/>
    <property type="match status" value="1"/>
</dbReference>
<dbReference type="Proteomes" id="UP001266305">
    <property type="component" value="Unassembled WGS sequence"/>
</dbReference>
<protein>
    <submittedName>
        <fullName evidence="9">Cadherin-15</fullName>
    </submittedName>
</protein>
<reference evidence="9 10" key="1">
    <citation type="submission" date="2023-05" db="EMBL/GenBank/DDBJ databases">
        <title>B98-5 Cell Line De Novo Hybrid Assembly: An Optical Mapping Approach.</title>
        <authorList>
            <person name="Kananen K."/>
            <person name="Auerbach J.A."/>
            <person name="Kautto E."/>
            <person name="Blachly J.S."/>
        </authorList>
    </citation>
    <scope>NUCLEOTIDE SEQUENCE [LARGE SCALE GENOMIC DNA]</scope>
    <source>
        <strain evidence="9">B95-8</strain>
        <tissue evidence="9">Cell line</tissue>
    </source>
</reference>
<keyword evidence="5" id="KW-0472">Membrane</keyword>
<dbReference type="EMBL" id="JASSZA010000021">
    <property type="protein sequence ID" value="KAK2085726.1"/>
    <property type="molecule type" value="Genomic_DNA"/>
</dbReference>
<name>A0ABQ9TLT4_SAGOE</name>
<evidence type="ECO:0000256" key="5">
    <source>
        <dbReference type="ARBA" id="ARBA00023136"/>
    </source>
</evidence>
<dbReference type="PROSITE" id="PS00232">
    <property type="entry name" value="CADHERIN_1"/>
    <property type="match status" value="1"/>
</dbReference>
<evidence type="ECO:0000256" key="6">
    <source>
        <dbReference type="ARBA" id="ARBA00023180"/>
    </source>
</evidence>
<feature type="non-terminal residue" evidence="9">
    <location>
        <position position="1"/>
    </location>
</feature>
<dbReference type="Gene3D" id="2.60.40.60">
    <property type="entry name" value="Cadherins"/>
    <property type="match status" value="1"/>
</dbReference>
<dbReference type="InterPro" id="IPR015919">
    <property type="entry name" value="Cadherin-like_sf"/>
</dbReference>
<keyword evidence="2" id="KW-0677">Repeat</keyword>
<proteinExistence type="predicted"/>
<keyword evidence="10" id="KW-1185">Reference proteome</keyword>
<evidence type="ECO:0000256" key="4">
    <source>
        <dbReference type="ARBA" id="ARBA00022889"/>
    </source>
</evidence>
<dbReference type="SUPFAM" id="SSF49313">
    <property type="entry name" value="Cadherin-like"/>
    <property type="match status" value="1"/>
</dbReference>
<dbReference type="PANTHER" id="PTHR24027:SF300">
    <property type="entry name" value="CADHERIN-15"/>
    <property type="match status" value="1"/>
</dbReference>
<accession>A0ABQ9TLT4</accession>
<keyword evidence="3 7" id="KW-0106">Calcium</keyword>
<evidence type="ECO:0000313" key="10">
    <source>
        <dbReference type="Proteomes" id="UP001266305"/>
    </source>
</evidence>
<evidence type="ECO:0000256" key="3">
    <source>
        <dbReference type="ARBA" id="ARBA00022837"/>
    </source>
</evidence>
<dbReference type="PRINTS" id="PR00205">
    <property type="entry name" value="CADHERIN"/>
</dbReference>
<evidence type="ECO:0000256" key="2">
    <source>
        <dbReference type="ARBA" id="ARBA00022737"/>
    </source>
</evidence>
<sequence>VVAVYNLTLQVADMSGDGLTATASAIITLDDINDNAPEFTRDEVLLLSVP</sequence>
<comment type="subcellular location">
    <subcellularLocation>
        <location evidence="1">Membrane</location>
    </subcellularLocation>
</comment>
<dbReference type="InterPro" id="IPR020894">
    <property type="entry name" value="Cadherin_CS"/>
</dbReference>
<dbReference type="PANTHER" id="PTHR24027">
    <property type="entry name" value="CADHERIN-23"/>
    <property type="match status" value="1"/>
</dbReference>
<feature type="domain" description="Cadherin" evidence="8">
    <location>
        <begin position="5"/>
        <end position="39"/>
    </location>
</feature>
<dbReference type="InterPro" id="IPR002126">
    <property type="entry name" value="Cadherin-like_dom"/>
</dbReference>
<evidence type="ECO:0000256" key="7">
    <source>
        <dbReference type="PROSITE-ProRule" id="PRU00043"/>
    </source>
</evidence>
<evidence type="ECO:0000256" key="1">
    <source>
        <dbReference type="ARBA" id="ARBA00004370"/>
    </source>
</evidence>
<comment type="caution">
    <text evidence="9">The sequence shown here is derived from an EMBL/GenBank/DDBJ whole genome shotgun (WGS) entry which is preliminary data.</text>
</comment>
<evidence type="ECO:0000259" key="8">
    <source>
        <dbReference type="PROSITE" id="PS50268"/>
    </source>
</evidence>
<keyword evidence="4" id="KW-0130">Cell adhesion</keyword>